<sequence length="1172" mass="132365">MSSTVDVLYSQNGFWYLVVSPSNDNITYIVTIDTTTGNPLFTGIPYIDLQVDHSIAVQNIIDAGAEVKVHGYGLIGMISAEKSITIGVVDQAEISGTLPNGHIVKVIKHAEYIFIPLRGCQLKSSPVEEFQINNFHYFCDTYDLTHLFPSNERKIYNRLKVAENTVKPRTIKDLPDKGFIWNNGWKKPFEILGIGHICIDLLQGACLTRDFPEYNCKLTYVARRSSLNPGTRFAARGLNNINAPGNEVECELLFQRGKQFWTQHWRRGSIPIRWKTTMATTLSSIKNKVEEDFFKGTADYFTKLSHRYEIIPTEIDKGVLTNLKIAGMSAPALLLSPLDPIDQAPAPVIVPIRCISLLKIKGENAETPIKESYQKSLTKLHELGITNVSLHEFDLARKLKNDGSHESMKQMLFEINPLCMNDGFTAGTFTNEPDEPEEFVITEHQKGLMRFNCADSLDRTNLATFYYAMKVTAQWCLLQKTGLSEACKKGSQEACDLTKPYLVVDKVITDFLAVSFVEVGNIISRVYTNTNAIKLNCIRTFAPSLIGTSNDATISVKRRVNNSINDPARQKVIELFTSIPKLTWYHRIDYDHIFIVPNSVDPDAPKDEKGNVIQFPRAVLSSEIKKYVISTKKLIVCFPCPMIPYQILILLFPSNQKLQGIYVEGGMTLDTMKFVSELVLPDVERPLWCRFDVKNPEKHGFVPSKCGYVRFLSLEFDIDSDKFTIGPIKFEARSCFSSEKTTIYSPDFIKCSTRENSDDLISFIDDDDPSPQPAPQDPLDNDIFVENFEAFLGSHATLNDIVLLEKFRLQHRVTEIFRFNLALEKGINPWYVDASSQLIASPTYLCAFCKKPIVNSEASYYMPSHVYPGLMVKSPDGPQTKKSFPICKDCKGQADSLVQVAEAFESQYKAPQYYRAHFSVDERYPASGGKIESFTNESTAAFLHDDSCYSLLWPKGGSVKMKKGETKALDFFIVQQAVVKSIRIKASSSNLRIFDIDSGAELKKSISGNHIDFSYEVQPISQRLRISIVADEDLELNRVRAIYVSTIFFEENISVAIPETFTQTSISNIITTFDSNSRTENVKLNDIYRILAVQVEMVIEPGVHTPLSLCFALYNKDQLSYSRLVLLPEVSAGSMLWYKFDEDGVDADCIKVFYLDRSSTMKPHIFRFSIKF</sequence>
<protein>
    <recommendedName>
        <fullName evidence="1">SAC domain-containing protein</fullName>
    </recommendedName>
</protein>
<organism evidence="2 3">
    <name type="scientific">Tritrichomonas musculus</name>
    <dbReference type="NCBI Taxonomy" id="1915356"/>
    <lineage>
        <taxon>Eukaryota</taxon>
        <taxon>Metamonada</taxon>
        <taxon>Parabasalia</taxon>
        <taxon>Tritrichomonadida</taxon>
        <taxon>Tritrichomonadidae</taxon>
        <taxon>Tritrichomonas</taxon>
    </lineage>
</organism>
<dbReference type="Proteomes" id="UP001470230">
    <property type="component" value="Unassembled WGS sequence"/>
</dbReference>
<evidence type="ECO:0000313" key="2">
    <source>
        <dbReference type="EMBL" id="KAK8891798.1"/>
    </source>
</evidence>
<evidence type="ECO:0000259" key="1">
    <source>
        <dbReference type="PROSITE" id="PS50275"/>
    </source>
</evidence>
<gene>
    <name evidence="2" type="ORF">M9Y10_029018</name>
</gene>
<accession>A0ABR2KLU7</accession>
<comment type="caution">
    <text evidence="2">The sequence shown here is derived from an EMBL/GenBank/DDBJ whole genome shotgun (WGS) entry which is preliminary data.</text>
</comment>
<feature type="domain" description="SAC" evidence="1">
    <location>
        <begin position="127"/>
        <end position="471"/>
    </location>
</feature>
<name>A0ABR2KLU7_9EUKA</name>
<dbReference type="PANTHER" id="PTHR46817:SF1">
    <property type="entry name" value="SAC DOMAIN-CONTAINING PROTEIN"/>
    <property type="match status" value="1"/>
</dbReference>
<dbReference type="InterPro" id="IPR002013">
    <property type="entry name" value="SAC_dom"/>
</dbReference>
<dbReference type="PROSITE" id="PS50275">
    <property type="entry name" value="SAC"/>
    <property type="match status" value="1"/>
</dbReference>
<dbReference type="PANTHER" id="PTHR46817">
    <property type="entry name" value="PHOSPHOINOSITIDE PHOSPHATASE SAC9-RELATED"/>
    <property type="match status" value="1"/>
</dbReference>
<proteinExistence type="predicted"/>
<keyword evidence="3" id="KW-1185">Reference proteome</keyword>
<evidence type="ECO:0000313" key="3">
    <source>
        <dbReference type="Proteomes" id="UP001470230"/>
    </source>
</evidence>
<dbReference type="Pfam" id="PF02383">
    <property type="entry name" value="Syja_N"/>
    <property type="match status" value="1"/>
</dbReference>
<dbReference type="EMBL" id="JAPFFF010000004">
    <property type="protein sequence ID" value="KAK8891798.1"/>
    <property type="molecule type" value="Genomic_DNA"/>
</dbReference>
<reference evidence="2 3" key="1">
    <citation type="submission" date="2024-04" db="EMBL/GenBank/DDBJ databases">
        <title>Tritrichomonas musculus Genome.</title>
        <authorList>
            <person name="Alves-Ferreira E."/>
            <person name="Grigg M."/>
            <person name="Lorenzi H."/>
            <person name="Galac M."/>
        </authorList>
    </citation>
    <scope>NUCLEOTIDE SEQUENCE [LARGE SCALE GENOMIC DNA]</scope>
    <source>
        <strain evidence="2 3">EAF2021</strain>
    </source>
</reference>